<protein>
    <submittedName>
        <fullName evidence="3">Uncharacterized protein</fullName>
    </submittedName>
</protein>
<keyword evidence="1" id="KW-0472">Membrane</keyword>
<dbReference type="Proteomes" id="UP000198287">
    <property type="component" value="Unassembled WGS sequence"/>
</dbReference>
<evidence type="ECO:0000256" key="2">
    <source>
        <dbReference type="SAM" id="SignalP"/>
    </source>
</evidence>
<accession>A0A226DUK8</accession>
<evidence type="ECO:0000256" key="1">
    <source>
        <dbReference type="SAM" id="Phobius"/>
    </source>
</evidence>
<feature type="transmembrane region" description="Helical" evidence="1">
    <location>
        <begin position="355"/>
        <end position="376"/>
    </location>
</feature>
<name>A0A226DUK8_FOLCA</name>
<feature type="transmembrane region" description="Helical" evidence="1">
    <location>
        <begin position="130"/>
        <end position="150"/>
    </location>
</feature>
<feature type="chain" id="PRO_5013302404" evidence="2">
    <location>
        <begin position="22"/>
        <end position="726"/>
    </location>
</feature>
<dbReference type="AlphaFoldDB" id="A0A226DUK8"/>
<sequence length="726" mass="82853">MAKFSAHHFVILAQILTRSLTQTRVGGTTIDVTNNNATLDIIRDNLTDYLLAFENCTTMVFTLGKLSWGTKRPTHGPVMLLDYDDRISLVTGEVIQNKFSLVRRRIPAPHCWATFTILPEKAGLFEKNEYYTFIILPIFIYTSWPLNYFIMMTGAKQDVEIYFRRGNVLAYLRRTEVILVDVTIEDNSLLRLGYLNLYHQPTRTTGMEHSEAWYHIHCAPADCFDQLAVLGKNTSMLNKYFWTTTGMLGQNILSNVFGEIGISGMRGSRYGYQWLANLTSFHGFLSFVILQDTLVSGLVNLTPLHNIDPMQIMAFWRFAGVSFVMNNVQKFSFVSCYGIKGNSLMLAALSTPFDVTIWACISICFSIVVLILTSLLRRHISDAMLLLIGISLENSASLSVYETRFRQKRYPISGVCTLVALWTIFIGTILTNWYKTWFTMDLIVPAGYKSPWTSIMDVEGIKILMPFDLLAGNVFDRVPPVDYFCYKLFYIQILIYCDNIRKLQVNNWKTAKSLFNRLKPHFGMDDNLMQVRNATFSPKGSLSEPYDKNALLDYPIQPVEYDERDSYGVIKSLKTCEKVALMDTKENIAAITMFLNDYQAKVTYVKGDGHSFFTAVRGWVLPPVRSNYVEKRLTAFVSSGILTHLKILHNLWKPKKLLGHYANWTGSKFEAVSRLDFSSKVTTGFYVCGIGLLMCIVLLLAEIMKYKYSPKVNCWLFTNFGNAIDE</sequence>
<evidence type="ECO:0000313" key="3">
    <source>
        <dbReference type="EMBL" id="OXA48923.1"/>
    </source>
</evidence>
<reference evidence="3 4" key="1">
    <citation type="submission" date="2015-12" db="EMBL/GenBank/DDBJ databases">
        <title>The genome of Folsomia candida.</title>
        <authorList>
            <person name="Faddeeva A."/>
            <person name="Derks M.F."/>
            <person name="Anvar Y."/>
            <person name="Smit S."/>
            <person name="Van Straalen N."/>
            <person name="Roelofs D."/>
        </authorList>
    </citation>
    <scope>NUCLEOTIDE SEQUENCE [LARGE SCALE GENOMIC DNA]</scope>
    <source>
        <strain evidence="3 4">VU population</strain>
        <tissue evidence="3">Whole body</tissue>
    </source>
</reference>
<feature type="transmembrane region" description="Helical" evidence="1">
    <location>
        <begin position="272"/>
        <end position="290"/>
    </location>
</feature>
<feature type="signal peptide" evidence="2">
    <location>
        <begin position="1"/>
        <end position="21"/>
    </location>
</feature>
<dbReference type="EMBL" id="LNIX01000011">
    <property type="protein sequence ID" value="OXA48923.1"/>
    <property type="molecule type" value="Genomic_DNA"/>
</dbReference>
<gene>
    <name evidence="3" type="ORF">Fcan01_16167</name>
</gene>
<evidence type="ECO:0000313" key="4">
    <source>
        <dbReference type="Proteomes" id="UP000198287"/>
    </source>
</evidence>
<keyword evidence="1" id="KW-1133">Transmembrane helix</keyword>
<keyword evidence="1" id="KW-0812">Transmembrane</keyword>
<feature type="transmembrane region" description="Helical" evidence="1">
    <location>
        <begin position="683"/>
        <end position="701"/>
    </location>
</feature>
<keyword evidence="2" id="KW-0732">Signal</keyword>
<keyword evidence="4" id="KW-1185">Reference proteome</keyword>
<organism evidence="3 4">
    <name type="scientific">Folsomia candida</name>
    <name type="common">Springtail</name>
    <dbReference type="NCBI Taxonomy" id="158441"/>
    <lineage>
        <taxon>Eukaryota</taxon>
        <taxon>Metazoa</taxon>
        <taxon>Ecdysozoa</taxon>
        <taxon>Arthropoda</taxon>
        <taxon>Hexapoda</taxon>
        <taxon>Collembola</taxon>
        <taxon>Entomobryomorpha</taxon>
        <taxon>Isotomoidea</taxon>
        <taxon>Isotomidae</taxon>
        <taxon>Proisotominae</taxon>
        <taxon>Folsomia</taxon>
    </lineage>
</organism>
<proteinExistence type="predicted"/>
<dbReference type="OrthoDB" id="8299208at2759"/>
<comment type="caution">
    <text evidence="3">The sequence shown here is derived from an EMBL/GenBank/DDBJ whole genome shotgun (WGS) entry which is preliminary data.</text>
</comment>
<feature type="transmembrane region" description="Helical" evidence="1">
    <location>
        <begin position="412"/>
        <end position="434"/>
    </location>
</feature>